<dbReference type="InterPro" id="IPR046676">
    <property type="entry name" value="DUF6546"/>
</dbReference>
<evidence type="ECO:0000313" key="2">
    <source>
        <dbReference type="EMBL" id="OAQ59634.1"/>
    </source>
</evidence>
<protein>
    <recommendedName>
        <fullName evidence="1">DUF6546 domain-containing protein</fullName>
    </recommendedName>
</protein>
<dbReference type="OrthoDB" id="4955867at2759"/>
<name>A0A179F2H1_METCM</name>
<comment type="caution">
    <text evidence="2">The sequence shown here is derived from an EMBL/GenBank/DDBJ whole genome shotgun (WGS) entry which is preliminary data.</text>
</comment>
<sequence>MPLPNLPTEIKNTILQSLIDDGCKVARFATVSPGWLEIIEKHNFTNIRLTQWRISDLNRMTRRNRARIKSIWFCVELEQYDCMTCSRLYLSNEIDAATRRRTDILIMNALEDLFVALSSWTNEGLTLDISVYSESDARHSLKHLSCEPDFASEEGNASREKELTKIARGMKSDRHRKGGRVKQMLLLDHGIEKTFANIMSMHFSGHSLEAAQERRHQWWQKLPQVPAVTRLLLRQQTQRRWHLDTVAKMLHKFPNLSELHYEPWREWNDWFQEVTDRDFHSLLRIIHLKRLKKVAIFENFSEHYAYITSYARTLSRGLARGLGRDVLSAFPMIEVNPFTYDRSCSRIRTPNSTLGRELSFLSQHFESFAASFMVDANEFFNSASHETSHHWPNLRFITLTSQLLSPGSSHENIMDMLVAAAWAAKRMPRLETLEIWNGQRRLAALFRYERKGDLHPAVITWKGTWDLTFSDVVIDTWQSVTETWTTYGMKQVYETLDGYGIQSHADAIIQLRLPEMVVRPVSLQQIRREQKFGWDWIRARDLPSIFDHLRKLHAPSGFWDTFFLRL</sequence>
<dbReference type="KEGG" id="pchm:VFPPC_03849"/>
<feature type="domain" description="DUF6546" evidence="1">
    <location>
        <begin position="289"/>
        <end position="519"/>
    </location>
</feature>
<dbReference type="EMBL" id="LSBJ02000002">
    <property type="protein sequence ID" value="OAQ59634.1"/>
    <property type="molecule type" value="Genomic_DNA"/>
</dbReference>
<accession>A0A179F2H1</accession>
<dbReference type="AlphaFoldDB" id="A0A179F2H1"/>
<reference evidence="2 3" key="1">
    <citation type="journal article" date="2016" name="PLoS Pathog.">
        <title>Biosynthesis of antibiotic leucinostatins in bio-control fungus Purpureocillium lilacinum and their inhibition on phytophthora revealed by genome mining.</title>
        <authorList>
            <person name="Wang G."/>
            <person name="Liu Z."/>
            <person name="Lin R."/>
            <person name="Li E."/>
            <person name="Mao Z."/>
            <person name="Ling J."/>
            <person name="Yang Y."/>
            <person name="Yin W.B."/>
            <person name="Xie B."/>
        </authorList>
    </citation>
    <scope>NUCLEOTIDE SEQUENCE [LARGE SCALE GENOMIC DNA]</scope>
    <source>
        <strain evidence="2">170</strain>
    </source>
</reference>
<evidence type="ECO:0000259" key="1">
    <source>
        <dbReference type="Pfam" id="PF20183"/>
    </source>
</evidence>
<dbReference type="RefSeq" id="XP_018137627.1">
    <property type="nucleotide sequence ID" value="XM_018283301.1"/>
</dbReference>
<dbReference type="Pfam" id="PF20183">
    <property type="entry name" value="DUF6546"/>
    <property type="match status" value="1"/>
</dbReference>
<evidence type="ECO:0000313" key="3">
    <source>
        <dbReference type="Proteomes" id="UP000078397"/>
    </source>
</evidence>
<proteinExistence type="predicted"/>
<dbReference type="Proteomes" id="UP000078397">
    <property type="component" value="Unassembled WGS sequence"/>
</dbReference>
<gene>
    <name evidence="2" type="ORF">VFPPC_03849</name>
</gene>
<keyword evidence="3" id="KW-1185">Reference proteome</keyword>
<organism evidence="2 3">
    <name type="scientific">Pochonia chlamydosporia 170</name>
    <dbReference type="NCBI Taxonomy" id="1380566"/>
    <lineage>
        <taxon>Eukaryota</taxon>
        <taxon>Fungi</taxon>
        <taxon>Dikarya</taxon>
        <taxon>Ascomycota</taxon>
        <taxon>Pezizomycotina</taxon>
        <taxon>Sordariomycetes</taxon>
        <taxon>Hypocreomycetidae</taxon>
        <taxon>Hypocreales</taxon>
        <taxon>Clavicipitaceae</taxon>
        <taxon>Pochonia</taxon>
    </lineage>
</organism>
<dbReference type="GeneID" id="28847295"/>